<dbReference type="SUPFAM" id="SSF50249">
    <property type="entry name" value="Nucleic acid-binding proteins"/>
    <property type="match status" value="1"/>
</dbReference>
<keyword evidence="2" id="KW-1185">Reference proteome</keyword>
<dbReference type="InterPro" id="IPR012340">
    <property type="entry name" value="NA-bd_OB-fold"/>
</dbReference>
<dbReference type="EMBL" id="JASCZI010182604">
    <property type="protein sequence ID" value="MED6188256.1"/>
    <property type="molecule type" value="Genomic_DNA"/>
</dbReference>
<sequence>MTIVADVIGHVVGKEDVSDLVTKAGKESKMLSIYMEDLESNRLKCTLFGTMVDDAIRYLERENAQPLVIVVQFFKPHVYLTDLKIQNSLYTSRVYFNPDFLEVVAFRERC</sequence>
<proteinExistence type="predicted"/>
<evidence type="ECO:0000313" key="2">
    <source>
        <dbReference type="Proteomes" id="UP001341840"/>
    </source>
</evidence>
<dbReference type="CDD" id="cd04481">
    <property type="entry name" value="RPA1_DBD_B_like"/>
    <property type="match status" value="1"/>
</dbReference>
<gene>
    <name evidence="1" type="ORF">PIB30_084254</name>
</gene>
<dbReference type="Gene3D" id="2.40.50.140">
    <property type="entry name" value="Nucleic acid-binding proteins"/>
    <property type="match status" value="1"/>
</dbReference>
<reference evidence="1 2" key="1">
    <citation type="journal article" date="2023" name="Plants (Basel)">
        <title>Bridging the Gap: Combining Genomics and Transcriptomics Approaches to Understand Stylosanthes scabra, an Orphan Legume from the Brazilian Caatinga.</title>
        <authorList>
            <person name="Ferreira-Neto J.R.C."/>
            <person name="da Silva M.D."/>
            <person name="Binneck E."/>
            <person name="de Melo N.F."/>
            <person name="da Silva R.H."/>
            <person name="de Melo A.L.T.M."/>
            <person name="Pandolfi V."/>
            <person name="Bustamante F.O."/>
            <person name="Brasileiro-Vidal A.C."/>
            <person name="Benko-Iseppon A.M."/>
        </authorList>
    </citation>
    <scope>NUCLEOTIDE SEQUENCE [LARGE SCALE GENOMIC DNA]</scope>
    <source>
        <tissue evidence="1">Leaves</tissue>
    </source>
</reference>
<evidence type="ECO:0000313" key="1">
    <source>
        <dbReference type="EMBL" id="MED6188256.1"/>
    </source>
</evidence>
<organism evidence="1 2">
    <name type="scientific">Stylosanthes scabra</name>
    <dbReference type="NCBI Taxonomy" id="79078"/>
    <lineage>
        <taxon>Eukaryota</taxon>
        <taxon>Viridiplantae</taxon>
        <taxon>Streptophyta</taxon>
        <taxon>Embryophyta</taxon>
        <taxon>Tracheophyta</taxon>
        <taxon>Spermatophyta</taxon>
        <taxon>Magnoliopsida</taxon>
        <taxon>eudicotyledons</taxon>
        <taxon>Gunneridae</taxon>
        <taxon>Pentapetalae</taxon>
        <taxon>rosids</taxon>
        <taxon>fabids</taxon>
        <taxon>Fabales</taxon>
        <taxon>Fabaceae</taxon>
        <taxon>Papilionoideae</taxon>
        <taxon>50 kb inversion clade</taxon>
        <taxon>dalbergioids sensu lato</taxon>
        <taxon>Dalbergieae</taxon>
        <taxon>Pterocarpus clade</taxon>
        <taxon>Stylosanthes</taxon>
    </lineage>
</organism>
<dbReference type="Proteomes" id="UP001341840">
    <property type="component" value="Unassembled WGS sequence"/>
</dbReference>
<comment type="caution">
    <text evidence="1">The sequence shown here is derived from an EMBL/GenBank/DDBJ whole genome shotgun (WGS) entry which is preliminary data.</text>
</comment>
<protein>
    <submittedName>
        <fullName evidence="1">Uncharacterized protein</fullName>
    </submittedName>
</protein>
<accession>A0ABU6WS57</accession>
<name>A0ABU6WS57_9FABA</name>